<dbReference type="InParanoid" id="E4ZUP8"/>
<gene>
    <name evidence="1" type="ORF">LEMA_uP115420.1</name>
</gene>
<reference evidence="2" key="1">
    <citation type="journal article" date="2011" name="Nat. Commun.">
        <title>Effector diversification within compartments of the Leptosphaeria maculans genome affected by Repeat-Induced Point mutations.</title>
        <authorList>
            <person name="Rouxel T."/>
            <person name="Grandaubert J."/>
            <person name="Hane J.K."/>
            <person name="Hoede C."/>
            <person name="van de Wouw A.P."/>
            <person name="Couloux A."/>
            <person name="Dominguez V."/>
            <person name="Anthouard V."/>
            <person name="Bally P."/>
            <person name="Bourras S."/>
            <person name="Cozijnsen A.J."/>
            <person name="Ciuffetti L.M."/>
            <person name="Degrave A."/>
            <person name="Dilmaghani A."/>
            <person name="Duret L."/>
            <person name="Fudal I."/>
            <person name="Goodwin S.B."/>
            <person name="Gout L."/>
            <person name="Glaser N."/>
            <person name="Linglin J."/>
            <person name="Kema G.H.J."/>
            <person name="Lapalu N."/>
            <person name="Lawrence C.B."/>
            <person name="May K."/>
            <person name="Meyer M."/>
            <person name="Ollivier B."/>
            <person name="Poulain J."/>
            <person name="Schoch C.L."/>
            <person name="Simon A."/>
            <person name="Spatafora J.W."/>
            <person name="Stachowiak A."/>
            <person name="Turgeon B.G."/>
            <person name="Tyler B.M."/>
            <person name="Vincent D."/>
            <person name="Weissenbach J."/>
            <person name="Amselem J."/>
            <person name="Quesneville H."/>
            <person name="Oliver R.P."/>
            <person name="Wincker P."/>
            <person name="Balesdent M.-H."/>
            <person name="Howlett B.J."/>
        </authorList>
    </citation>
    <scope>NUCLEOTIDE SEQUENCE [LARGE SCALE GENOMIC DNA]</scope>
    <source>
        <strain evidence="2">JN3 / isolate v23.1.3 / race Av1-4-5-6-7-8</strain>
    </source>
</reference>
<dbReference type="EMBL" id="FP929126">
    <property type="protein sequence ID" value="CBX95127.1"/>
    <property type="molecule type" value="Genomic_DNA"/>
</dbReference>
<evidence type="ECO:0000313" key="1">
    <source>
        <dbReference type="EMBL" id="CBX95127.1"/>
    </source>
</evidence>
<proteinExistence type="predicted"/>
<evidence type="ECO:0000313" key="2">
    <source>
        <dbReference type="Proteomes" id="UP000002668"/>
    </source>
</evidence>
<dbReference type="VEuPathDB" id="FungiDB:LEMA_uP115420.1"/>
<dbReference type="AlphaFoldDB" id="E4ZUP8"/>
<sequence length="48" mass="5153">MGEVANVLGAYWQPDDAIDANSTIDAAKCSVPQTPYRKPSTGIWSPMV</sequence>
<protein>
    <submittedName>
        <fullName evidence="1">Predicted protein</fullName>
    </submittedName>
</protein>
<keyword evidence="2" id="KW-1185">Reference proteome</keyword>
<name>E4ZUP8_LEPMJ</name>
<organism evidence="2">
    <name type="scientific">Leptosphaeria maculans (strain JN3 / isolate v23.1.3 / race Av1-4-5-6-7-8)</name>
    <name type="common">Blackleg fungus</name>
    <name type="synonym">Phoma lingam</name>
    <dbReference type="NCBI Taxonomy" id="985895"/>
    <lineage>
        <taxon>Eukaryota</taxon>
        <taxon>Fungi</taxon>
        <taxon>Dikarya</taxon>
        <taxon>Ascomycota</taxon>
        <taxon>Pezizomycotina</taxon>
        <taxon>Dothideomycetes</taxon>
        <taxon>Pleosporomycetidae</taxon>
        <taxon>Pleosporales</taxon>
        <taxon>Pleosporineae</taxon>
        <taxon>Leptosphaeriaceae</taxon>
        <taxon>Plenodomus</taxon>
        <taxon>Plenodomus lingam/Leptosphaeria maculans species complex</taxon>
    </lineage>
</organism>
<accession>E4ZUP8</accession>
<dbReference type="Proteomes" id="UP000002668">
    <property type="component" value="Genome"/>
</dbReference>
<dbReference type="HOGENOM" id="CLU_3160119_0_0_1"/>